<evidence type="ECO:0000313" key="7">
    <source>
        <dbReference type="EMBL" id="SCW04269.1"/>
    </source>
</evidence>
<proteinExistence type="predicted"/>
<dbReference type="Pfam" id="PF00676">
    <property type="entry name" value="E1_dh"/>
    <property type="match status" value="1"/>
</dbReference>
<evidence type="ECO:0000259" key="6">
    <source>
        <dbReference type="Pfam" id="PF00676"/>
    </source>
</evidence>
<dbReference type="PANTHER" id="PTHR11516:SF60">
    <property type="entry name" value="PYRUVATE DEHYDROGENASE E1 COMPONENT SUBUNIT ALPHA"/>
    <property type="match status" value="1"/>
</dbReference>
<dbReference type="STRING" id="4955.A0A1G4MKI1"/>
<dbReference type="CDD" id="cd02000">
    <property type="entry name" value="TPP_E1_PDC_ADC_BCADC"/>
    <property type="match status" value="1"/>
</dbReference>
<gene>
    <name evidence="7" type="ORF">LAFE_0H09802G</name>
</gene>
<dbReference type="OrthoDB" id="10256198at2759"/>
<comment type="function">
    <text evidence="5">The pyruvate dehydrogenase complex catalyzes the overall conversion of pyruvate to acetyl-CoA and CO(2).</text>
</comment>
<dbReference type="InterPro" id="IPR017597">
    <property type="entry name" value="Pyrv_DH_E1_asu_subgrp-y"/>
</dbReference>
<evidence type="ECO:0000256" key="3">
    <source>
        <dbReference type="ARBA" id="ARBA00023052"/>
    </source>
</evidence>
<evidence type="ECO:0000256" key="1">
    <source>
        <dbReference type="ARBA" id="ARBA00001964"/>
    </source>
</evidence>
<dbReference type="Proteomes" id="UP000190831">
    <property type="component" value="Chromosome H"/>
</dbReference>
<dbReference type="OMA" id="SKRDPIM"/>
<dbReference type="EC" id="1.2.4.1" evidence="5"/>
<dbReference type="AlphaFoldDB" id="A0A1G4MKI1"/>
<name>A0A1G4MKI1_LACFM</name>
<reference evidence="7 8" key="1">
    <citation type="submission" date="2016-03" db="EMBL/GenBank/DDBJ databases">
        <authorList>
            <person name="Devillers H."/>
        </authorList>
    </citation>
    <scope>NUCLEOTIDE SEQUENCE [LARGE SCALE GENOMIC DNA]</scope>
    <source>
        <strain evidence="7">CBS 6772</strain>
    </source>
</reference>
<sequence>MISAVTKSQAIKRVSCSPAFRVARRGLASAAETKEADDVVEIVLPETSFEGYMLEVPELTYKTTKTNLLQMYKDMIITRRMEMACDALYKAKKIRGFCHLTVGQEAIAVGIENAITKRDTVITSYRCHSFTYMRGAPVKAVLAELMGRRSGVSYGKGGSMHLYAPNFFGGNGIVGAQVPLGTGLAFAHQYKNEDACAFTLYGDGASNQGQVFESFNMAKLWNLPAVFCCENNKYGMGTAAARSSAMTEYFKRGQYIPGLKVNGMDILAVYQASKFAKDWTVSGNGPIVLEYETYRYGGHSMSDPGTTYRTRDEVQHMRSKNDPIAGLKMHLLELGIASEDEIKAYDKAARKYVDEQVEMADASPPPEAKMSILFEDVYVPGSETPTLRGRVSDDTWDFRKNDFAINN</sequence>
<evidence type="ECO:0000256" key="5">
    <source>
        <dbReference type="RuleBase" id="RU361139"/>
    </source>
</evidence>
<comment type="catalytic activity">
    <reaction evidence="5">
        <text>N(6)-[(R)-lipoyl]-L-lysyl-[protein] + pyruvate + H(+) = N(6)-[(R)-S(8)-acetyldihydrolipoyl]-L-lysyl-[protein] + CO2</text>
        <dbReference type="Rhea" id="RHEA:19189"/>
        <dbReference type="Rhea" id="RHEA-COMP:10474"/>
        <dbReference type="Rhea" id="RHEA-COMP:10478"/>
        <dbReference type="ChEBI" id="CHEBI:15361"/>
        <dbReference type="ChEBI" id="CHEBI:15378"/>
        <dbReference type="ChEBI" id="CHEBI:16526"/>
        <dbReference type="ChEBI" id="CHEBI:83099"/>
        <dbReference type="ChEBI" id="CHEBI:83111"/>
        <dbReference type="EC" id="1.2.4.1"/>
    </reaction>
</comment>
<keyword evidence="3 5" id="KW-0786">Thiamine pyrophosphate</keyword>
<accession>A0A1G4MKI1</accession>
<dbReference type="InterPro" id="IPR001017">
    <property type="entry name" value="DH_E1"/>
</dbReference>
<comment type="cofactor">
    <cofactor evidence="1 5">
        <name>thiamine diphosphate</name>
        <dbReference type="ChEBI" id="CHEBI:58937"/>
    </cofactor>
</comment>
<dbReference type="FunFam" id="3.40.50.970:FF:000013">
    <property type="entry name" value="Pyruvate dehydrogenase E1 component subunit alpha"/>
    <property type="match status" value="1"/>
</dbReference>
<dbReference type="GO" id="GO:0004739">
    <property type="term" value="F:pyruvate dehydrogenase (acetyl-transferring) activity"/>
    <property type="evidence" value="ECO:0007669"/>
    <property type="project" value="UniProtKB-UniRule"/>
</dbReference>
<organism evidence="7 8">
    <name type="scientific">Lachancea fermentati</name>
    <name type="common">Zygosaccharomyces fermentati</name>
    <dbReference type="NCBI Taxonomy" id="4955"/>
    <lineage>
        <taxon>Eukaryota</taxon>
        <taxon>Fungi</taxon>
        <taxon>Dikarya</taxon>
        <taxon>Ascomycota</taxon>
        <taxon>Saccharomycotina</taxon>
        <taxon>Saccharomycetes</taxon>
        <taxon>Saccharomycetales</taxon>
        <taxon>Saccharomycetaceae</taxon>
        <taxon>Lachancea</taxon>
    </lineage>
</organism>
<evidence type="ECO:0000256" key="4">
    <source>
        <dbReference type="ARBA" id="ARBA00023317"/>
    </source>
</evidence>
<protein>
    <recommendedName>
        <fullName evidence="5">Pyruvate dehydrogenase E1 component subunit alpha</fullName>
        <ecNumber evidence="5">1.2.4.1</ecNumber>
    </recommendedName>
</protein>
<dbReference type="Gene3D" id="3.40.50.970">
    <property type="match status" value="1"/>
</dbReference>
<dbReference type="InterPro" id="IPR050642">
    <property type="entry name" value="PDH_E1_Alpha_Subunit"/>
</dbReference>
<evidence type="ECO:0000313" key="8">
    <source>
        <dbReference type="Proteomes" id="UP000190831"/>
    </source>
</evidence>
<dbReference type="EMBL" id="LT598491">
    <property type="protein sequence ID" value="SCW04269.1"/>
    <property type="molecule type" value="Genomic_DNA"/>
</dbReference>
<dbReference type="InterPro" id="IPR029061">
    <property type="entry name" value="THDP-binding"/>
</dbReference>
<keyword evidence="8" id="KW-1185">Reference proteome</keyword>
<feature type="domain" description="Dehydrogenase E1 component" evidence="6">
    <location>
        <begin position="74"/>
        <end position="368"/>
    </location>
</feature>
<dbReference type="PANTHER" id="PTHR11516">
    <property type="entry name" value="PYRUVATE DEHYDROGENASE E1 COMPONENT, ALPHA SUBUNIT BACTERIAL AND ORGANELLAR"/>
    <property type="match status" value="1"/>
</dbReference>
<keyword evidence="2 5" id="KW-0560">Oxidoreductase</keyword>
<dbReference type="NCBIfam" id="TIGR03182">
    <property type="entry name" value="PDH_E1_alph_y"/>
    <property type="match status" value="1"/>
</dbReference>
<dbReference type="SUPFAM" id="SSF52518">
    <property type="entry name" value="Thiamin diphosphate-binding fold (THDP-binding)"/>
    <property type="match status" value="1"/>
</dbReference>
<dbReference type="GO" id="GO:0006086">
    <property type="term" value="P:pyruvate decarboxylation to acetyl-CoA"/>
    <property type="evidence" value="ECO:0007669"/>
    <property type="project" value="InterPro"/>
</dbReference>
<keyword evidence="4 5" id="KW-0670">Pyruvate</keyword>
<evidence type="ECO:0000256" key="2">
    <source>
        <dbReference type="ARBA" id="ARBA00023002"/>
    </source>
</evidence>